<dbReference type="InterPro" id="IPR021799">
    <property type="entry name" value="PIN-like_prokaryotic"/>
</dbReference>
<dbReference type="PATRIC" id="fig|1637645.4.peg.4446"/>
<dbReference type="RefSeq" id="WP_046281849.1">
    <property type="nucleotide sequence ID" value="NZ_LATL02000225.1"/>
</dbReference>
<comment type="caution">
    <text evidence="1">The sequence shown here is derived from an EMBL/GenBank/DDBJ whole genome shotgun (WGS) entry which is preliminary data.</text>
</comment>
<dbReference type="PANTHER" id="PTHR39550:SF1">
    <property type="entry name" value="SLL0658 PROTEIN"/>
    <property type="match status" value="1"/>
</dbReference>
<dbReference type="Pfam" id="PF11848">
    <property type="entry name" value="DUF3368"/>
    <property type="match status" value="1"/>
</dbReference>
<proteinExistence type="predicted"/>
<protein>
    <submittedName>
        <fullName evidence="1">Nucleic acid-binding protein</fullName>
    </submittedName>
</protein>
<accession>A0A0F5Y9W4</accession>
<dbReference type="PANTHER" id="PTHR39550">
    <property type="entry name" value="SLL0658 PROTEIN"/>
    <property type="match status" value="1"/>
</dbReference>
<gene>
    <name evidence="1" type="ORF">WN50_27745</name>
</gene>
<name>A0A0F5Y9W4_9CYAN</name>
<dbReference type="Proteomes" id="UP000033607">
    <property type="component" value="Unassembled WGS sequence"/>
</dbReference>
<dbReference type="EMBL" id="LATL02000225">
    <property type="protein sequence ID" value="KKD35005.1"/>
    <property type="molecule type" value="Genomic_DNA"/>
</dbReference>
<evidence type="ECO:0000313" key="1">
    <source>
        <dbReference type="EMBL" id="KKD35005.1"/>
    </source>
</evidence>
<sequence length="161" mass="17898">MRIVSDTSPITSLAAIDQLELLHQLYDTVIIPQAVYEEMTEAGDVPGGIEVQTLSWIQKQQVQNREQAIALRTQLNRGESEAIVLAMEIKADLLILDEKPGRIIALQYGLKIIGVLGVLLEAKQKNLIRTVKPLIDELIDRANFRVNAQLYTNILGIAGEQ</sequence>
<organism evidence="1 2">
    <name type="scientific">Limnoraphis robusta CS-951</name>
    <dbReference type="NCBI Taxonomy" id="1637645"/>
    <lineage>
        <taxon>Bacteria</taxon>
        <taxon>Bacillati</taxon>
        <taxon>Cyanobacteriota</taxon>
        <taxon>Cyanophyceae</taxon>
        <taxon>Oscillatoriophycideae</taxon>
        <taxon>Oscillatoriales</taxon>
        <taxon>Sirenicapillariaceae</taxon>
        <taxon>Limnoraphis</taxon>
    </lineage>
</organism>
<dbReference type="AlphaFoldDB" id="A0A0F5Y9W4"/>
<evidence type="ECO:0000313" key="2">
    <source>
        <dbReference type="Proteomes" id="UP000033607"/>
    </source>
</evidence>
<dbReference type="OrthoDB" id="9796404at2"/>
<reference evidence="1 2" key="1">
    <citation type="submission" date="2015-06" db="EMBL/GenBank/DDBJ databases">
        <title>Draft genome assembly of filamentous brackish cyanobacterium Limnoraphis robusta strain CS-951.</title>
        <authorList>
            <person name="Willis A."/>
            <person name="Parks M."/>
            <person name="Burford M.A."/>
        </authorList>
    </citation>
    <scope>NUCLEOTIDE SEQUENCE [LARGE SCALE GENOMIC DNA]</scope>
    <source>
        <strain evidence="1 2">CS-951</strain>
    </source>
</reference>